<name>E4WU31_OIKDI</name>
<feature type="region of interest" description="Disordered" evidence="10">
    <location>
        <begin position="681"/>
        <end position="700"/>
    </location>
</feature>
<dbReference type="Gene3D" id="3.30.70.1170">
    <property type="entry name" value="Sun protein, domain 3"/>
    <property type="match status" value="1"/>
</dbReference>
<dbReference type="Pfam" id="PF22458">
    <property type="entry name" value="RsmF-B_ferredox"/>
    <property type="match status" value="1"/>
</dbReference>
<dbReference type="PANTHER" id="PTHR22807">
    <property type="entry name" value="NOP2 YEAST -RELATED NOL1/NOP2/FMU SUN DOMAIN-CONTAINING"/>
    <property type="match status" value="1"/>
</dbReference>
<evidence type="ECO:0000256" key="7">
    <source>
        <dbReference type="ARBA" id="ARBA00022884"/>
    </source>
</evidence>
<feature type="compositionally biased region" description="Basic residues" evidence="10">
    <location>
        <begin position="548"/>
        <end position="558"/>
    </location>
</feature>
<evidence type="ECO:0000256" key="9">
    <source>
        <dbReference type="PROSITE-ProRule" id="PRU01023"/>
    </source>
</evidence>
<dbReference type="GO" id="GO:0005730">
    <property type="term" value="C:nucleolus"/>
    <property type="evidence" value="ECO:0007669"/>
    <property type="project" value="UniProtKB-SubCell"/>
</dbReference>
<evidence type="ECO:0000256" key="10">
    <source>
        <dbReference type="SAM" id="MobiDB-lite"/>
    </source>
</evidence>
<dbReference type="PROSITE" id="PS51686">
    <property type="entry name" value="SAM_MT_RSMB_NOP"/>
    <property type="match status" value="1"/>
</dbReference>
<dbReference type="Gene3D" id="3.40.50.150">
    <property type="entry name" value="Vaccinia Virus protein VP39"/>
    <property type="match status" value="1"/>
</dbReference>
<feature type="binding site" evidence="9">
    <location>
        <begin position="303"/>
        <end position="309"/>
    </location>
    <ligand>
        <name>S-adenosyl-L-methionine</name>
        <dbReference type="ChEBI" id="CHEBI:59789"/>
    </ligand>
</feature>
<gene>
    <name evidence="12" type="ORF">GSOID_T00006162001</name>
</gene>
<accession>E4WU31</accession>
<feature type="compositionally biased region" description="Basic and acidic residues" evidence="10">
    <location>
        <begin position="573"/>
        <end position="643"/>
    </location>
</feature>
<dbReference type="InterPro" id="IPR054728">
    <property type="entry name" value="RsmB-like_ferredoxin"/>
</dbReference>
<keyword evidence="8" id="KW-0539">Nucleus</keyword>
<protein>
    <recommendedName>
        <fullName evidence="11">SAM-dependent MTase RsmB/NOP-type domain-containing protein</fullName>
    </recommendedName>
</protein>
<keyword evidence="5 9" id="KW-0808">Transferase</keyword>
<feature type="active site" description="Nucleophile" evidence="9">
    <location>
        <position position="428"/>
    </location>
</feature>
<keyword evidence="7 9" id="KW-0694">RNA-binding</keyword>
<comment type="subcellular location">
    <subcellularLocation>
        <location evidence="1">Nucleus</location>
        <location evidence="1">Nucleolus</location>
    </subcellularLocation>
</comment>
<evidence type="ECO:0000313" key="12">
    <source>
        <dbReference type="EMBL" id="CBY07078.1"/>
    </source>
</evidence>
<dbReference type="GO" id="GO:0070475">
    <property type="term" value="P:rRNA base methylation"/>
    <property type="evidence" value="ECO:0007669"/>
    <property type="project" value="TreeGrafter"/>
</dbReference>
<dbReference type="Pfam" id="PF01189">
    <property type="entry name" value="Methyltr_RsmB-F"/>
    <property type="match status" value="1"/>
</dbReference>
<dbReference type="GO" id="GO:0009383">
    <property type="term" value="F:rRNA (cytosine-C5-)-methyltransferase activity"/>
    <property type="evidence" value="ECO:0007669"/>
    <property type="project" value="TreeGrafter"/>
</dbReference>
<dbReference type="CDD" id="cd02440">
    <property type="entry name" value="AdoMet_MTases"/>
    <property type="match status" value="1"/>
</dbReference>
<dbReference type="InterPro" id="IPR011023">
    <property type="entry name" value="Nop2p"/>
</dbReference>
<feature type="compositionally biased region" description="Basic and acidic residues" evidence="10">
    <location>
        <begin position="528"/>
        <end position="538"/>
    </location>
</feature>
<feature type="binding site" evidence="9">
    <location>
        <position position="354"/>
    </location>
    <ligand>
        <name>S-adenosyl-L-methionine</name>
        <dbReference type="ChEBI" id="CHEBI:59789"/>
    </ligand>
</feature>
<evidence type="ECO:0000256" key="6">
    <source>
        <dbReference type="ARBA" id="ARBA00022691"/>
    </source>
</evidence>
<feature type="domain" description="SAM-dependent MTase RsmB/NOP-type" evidence="11">
    <location>
        <begin position="211"/>
        <end position="498"/>
    </location>
</feature>
<keyword evidence="3" id="KW-0690">Ribosome biogenesis</keyword>
<dbReference type="InterPro" id="IPR001678">
    <property type="entry name" value="MeTrfase_RsmB-F_NOP2_dom"/>
</dbReference>
<dbReference type="GO" id="GO:0000470">
    <property type="term" value="P:maturation of LSU-rRNA"/>
    <property type="evidence" value="ECO:0007669"/>
    <property type="project" value="TreeGrafter"/>
</dbReference>
<dbReference type="PANTHER" id="PTHR22807:SF30">
    <property type="entry name" value="28S RRNA (CYTOSINE(4447)-C(5))-METHYLTRANSFERASE-RELATED"/>
    <property type="match status" value="1"/>
</dbReference>
<feature type="region of interest" description="Disordered" evidence="10">
    <location>
        <begin position="71"/>
        <end position="119"/>
    </location>
</feature>
<evidence type="ECO:0000256" key="2">
    <source>
        <dbReference type="ARBA" id="ARBA00007494"/>
    </source>
</evidence>
<dbReference type="OrthoDB" id="427002at2759"/>
<feature type="region of interest" description="Disordered" evidence="10">
    <location>
        <begin position="1"/>
        <end position="45"/>
    </location>
</feature>
<dbReference type="FunCoup" id="E4WU31">
    <property type="interactions" value="284"/>
</dbReference>
<dbReference type="InParanoid" id="E4WU31"/>
<sequence>MGRKDYRKADTIVKGPGKAAKRQQDLGIASKATPSSSRRQKKKQKALLALGEEVKKEEIAQKIEETPIDEIVADEKMLFEDDSGDEEMPDDFGMESAESDEDLDDDPKGSDVEEDEEKLENNLEEIEKFVLPSGQEIEKEKSAPLDVAIIKNRIEENISALKNFKDKREDGKTRAEYLELLRGDIKYYYGYNEYLCERFTELIPLDQLVAFFEANEVHRPVTIRTNTLKCRRRELAQALINRGVNLDPVGKWSKVGLVIYDSAVPIGATPEYLAGHYMLQSASSFLPVMALAPQEGEKVLDMCAAPGGKTTYISQLMKNTGMVLANDKNKLRMKALVANSHRLGCSNVATCNYDGRSFPTIQGGFDRVICDAPCAGTGVIAKDPSAKLSKEDKDVRRIVHIQKELLLAAIDSVDAKSKTGGYIIYCTCSLLVEENEWVVDYGLKNRNVKLVETGLELGEEGFTKYRSWRFHPSMNKTKRYYPHINNMDGFFIAKFKKTSNDIPEKQAKPGKNDTVPGDENDYSTMSDDGEKTSDRDSGAEVEEAPTSSRKKKGLKTKKGQLLVRSGSKAPVTKPKEQKKDKQVAKEKSEKPAEEKSKKVFETKKKNEGSDKPKKGVEKKDKKEEKAEAMEVEVQKKPEKKSENNDSEGGFKKRGGRKHGGWQDVSNMTEAQKSKYFRSRAIRKFASLKAQKNKQNKNKSK</sequence>
<dbReference type="InterPro" id="IPR029063">
    <property type="entry name" value="SAM-dependent_MTases_sf"/>
</dbReference>
<evidence type="ECO:0000313" key="13">
    <source>
        <dbReference type="Proteomes" id="UP000001307"/>
    </source>
</evidence>
<feature type="region of interest" description="Disordered" evidence="10">
    <location>
        <begin position="501"/>
        <end position="676"/>
    </location>
</feature>
<feature type="binding site" evidence="9">
    <location>
        <position position="327"/>
    </location>
    <ligand>
        <name>S-adenosyl-L-methionine</name>
        <dbReference type="ChEBI" id="CHEBI:59789"/>
    </ligand>
</feature>
<dbReference type="AlphaFoldDB" id="E4WU31"/>
<dbReference type="Proteomes" id="UP000001307">
    <property type="component" value="Unassembled WGS sequence"/>
</dbReference>
<evidence type="ECO:0000256" key="4">
    <source>
        <dbReference type="ARBA" id="ARBA00022603"/>
    </source>
</evidence>
<dbReference type="SUPFAM" id="SSF53335">
    <property type="entry name" value="S-adenosyl-L-methionine-dependent methyltransferases"/>
    <property type="match status" value="1"/>
</dbReference>
<keyword evidence="13" id="KW-1185">Reference proteome</keyword>
<dbReference type="InterPro" id="IPR049560">
    <property type="entry name" value="MeTrfase_RsmB-F_NOP2_cat"/>
</dbReference>
<keyword evidence="6 9" id="KW-0949">S-adenosyl-L-methionine</keyword>
<dbReference type="InterPro" id="IPR023267">
    <property type="entry name" value="RCMT"/>
</dbReference>
<dbReference type="GO" id="GO:0003723">
    <property type="term" value="F:RNA binding"/>
    <property type="evidence" value="ECO:0007669"/>
    <property type="project" value="UniProtKB-UniRule"/>
</dbReference>
<feature type="compositionally biased region" description="Basic and acidic residues" evidence="10">
    <location>
        <begin position="501"/>
        <end position="511"/>
    </location>
</feature>
<evidence type="ECO:0000259" key="11">
    <source>
        <dbReference type="PROSITE" id="PS51686"/>
    </source>
</evidence>
<feature type="compositionally biased region" description="Basic residues" evidence="10">
    <location>
        <begin position="690"/>
        <end position="700"/>
    </location>
</feature>
<keyword evidence="4 9" id="KW-0489">Methyltransferase</keyword>
<evidence type="ECO:0000256" key="8">
    <source>
        <dbReference type="ARBA" id="ARBA00023242"/>
    </source>
</evidence>
<dbReference type="PRINTS" id="PR02012">
    <property type="entry name" value="RCMTNOP2"/>
</dbReference>
<feature type="binding site" evidence="9">
    <location>
        <position position="371"/>
    </location>
    <ligand>
        <name>S-adenosyl-L-methionine</name>
        <dbReference type="ChEBI" id="CHEBI:59789"/>
    </ligand>
</feature>
<feature type="compositionally biased region" description="Acidic residues" evidence="10">
    <location>
        <begin position="80"/>
        <end position="105"/>
    </location>
</feature>
<dbReference type="EMBL" id="FN653016">
    <property type="protein sequence ID" value="CBY07078.1"/>
    <property type="molecule type" value="Genomic_DNA"/>
</dbReference>
<dbReference type="FunFam" id="3.30.70.1170:FF:000001">
    <property type="entry name" value="Ribosomal RNA methyltransferase Nop2"/>
    <property type="match status" value="1"/>
</dbReference>
<proteinExistence type="inferred from homology"/>
<evidence type="ECO:0000256" key="3">
    <source>
        <dbReference type="ARBA" id="ARBA00022517"/>
    </source>
</evidence>
<dbReference type="PRINTS" id="PR02008">
    <property type="entry name" value="RCMTFAMILY"/>
</dbReference>
<comment type="similarity">
    <text evidence="2 9">Belongs to the class I-like SAM-binding methyltransferase superfamily. RsmB/NOP family.</text>
</comment>
<evidence type="ECO:0000256" key="5">
    <source>
        <dbReference type="ARBA" id="ARBA00022679"/>
    </source>
</evidence>
<organism evidence="12">
    <name type="scientific">Oikopleura dioica</name>
    <name type="common">Tunicate</name>
    <dbReference type="NCBI Taxonomy" id="34765"/>
    <lineage>
        <taxon>Eukaryota</taxon>
        <taxon>Metazoa</taxon>
        <taxon>Chordata</taxon>
        <taxon>Tunicata</taxon>
        <taxon>Appendicularia</taxon>
        <taxon>Copelata</taxon>
        <taxon>Oikopleuridae</taxon>
        <taxon>Oikopleura</taxon>
    </lineage>
</organism>
<dbReference type="NCBIfam" id="TIGR00446">
    <property type="entry name" value="nop2p"/>
    <property type="match status" value="1"/>
</dbReference>
<evidence type="ECO:0000256" key="1">
    <source>
        <dbReference type="ARBA" id="ARBA00004604"/>
    </source>
</evidence>
<reference evidence="12" key="1">
    <citation type="journal article" date="2010" name="Science">
        <title>Plasticity of animal genome architecture unmasked by rapid evolution of a pelagic tunicate.</title>
        <authorList>
            <person name="Denoeud F."/>
            <person name="Henriet S."/>
            <person name="Mungpakdee S."/>
            <person name="Aury J.M."/>
            <person name="Da Silva C."/>
            <person name="Brinkmann H."/>
            <person name="Mikhaleva J."/>
            <person name="Olsen L.C."/>
            <person name="Jubin C."/>
            <person name="Canestro C."/>
            <person name="Bouquet J.M."/>
            <person name="Danks G."/>
            <person name="Poulain J."/>
            <person name="Campsteijn C."/>
            <person name="Adamski M."/>
            <person name="Cross I."/>
            <person name="Yadetie F."/>
            <person name="Muffato M."/>
            <person name="Louis A."/>
            <person name="Butcher S."/>
            <person name="Tsagkogeorga G."/>
            <person name="Konrad A."/>
            <person name="Singh S."/>
            <person name="Jensen M.F."/>
            <person name="Cong E.H."/>
            <person name="Eikeseth-Otteraa H."/>
            <person name="Noel B."/>
            <person name="Anthouard V."/>
            <person name="Porcel B.M."/>
            <person name="Kachouri-Lafond R."/>
            <person name="Nishino A."/>
            <person name="Ugolini M."/>
            <person name="Chourrout P."/>
            <person name="Nishida H."/>
            <person name="Aasland R."/>
            <person name="Huzurbazar S."/>
            <person name="Westhof E."/>
            <person name="Delsuc F."/>
            <person name="Lehrach H."/>
            <person name="Reinhardt R."/>
            <person name="Weissenbach J."/>
            <person name="Roy S.W."/>
            <person name="Artiguenave F."/>
            <person name="Postlethwait J.H."/>
            <person name="Manak J.R."/>
            <person name="Thompson E.M."/>
            <person name="Jaillon O."/>
            <person name="Du Pasquier L."/>
            <person name="Boudinot P."/>
            <person name="Liberles D.A."/>
            <person name="Volff J.N."/>
            <person name="Philippe H."/>
            <person name="Lenhard B."/>
            <person name="Roest Crollius H."/>
            <person name="Wincker P."/>
            <person name="Chourrout D."/>
        </authorList>
    </citation>
    <scope>NUCLEOTIDE SEQUENCE [LARGE SCALE GENOMIC DNA]</scope>
</reference>
<dbReference type="InterPro" id="IPR023273">
    <property type="entry name" value="RCMT_NOP2"/>
</dbReference>